<gene>
    <name evidence="3" type="primary">Dana\GF15819</name>
    <name evidence="3" type="synonym">dana_GLEANR_16581</name>
    <name evidence="3" type="ORF">GF15819</name>
</gene>
<dbReference type="InterPro" id="IPR050111">
    <property type="entry name" value="C-type_lectin/snaclec_domain"/>
</dbReference>
<name>B3MJU4_DROAN</name>
<organism evidence="3 4">
    <name type="scientific">Drosophila ananassae</name>
    <name type="common">Fruit fly</name>
    <dbReference type="NCBI Taxonomy" id="7217"/>
    <lineage>
        <taxon>Eukaryota</taxon>
        <taxon>Metazoa</taxon>
        <taxon>Ecdysozoa</taxon>
        <taxon>Arthropoda</taxon>
        <taxon>Hexapoda</taxon>
        <taxon>Insecta</taxon>
        <taxon>Pterygota</taxon>
        <taxon>Neoptera</taxon>
        <taxon>Endopterygota</taxon>
        <taxon>Diptera</taxon>
        <taxon>Brachycera</taxon>
        <taxon>Muscomorpha</taxon>
        <taxon>Ephydroidea</taxon>
        <taxon>Drosophilidae</taxon>
        <taxon>Drosophila</taxon>
        <taxon>Sophophora</taxon>
    </lineage>
</organism>
<evidence type="ECO:0000256" key="1">
    <source>
        <dbReference type="SAM" id="SignalP"/>
    </source>
</evidence>
<dbReference type="SUPFAM" id="SSF56436">
    <property type="entry name" value="C-type lectin-like"/>
    <property type="match status" value="1"/>
</dbReference>
<dbReference type="InParanoid" id="B3MJU4"/>
<keyword evidence="4" id="KW-1185">Reference proteome</keyword>
<feature type="chain" id="PRO_5002790419" description="C-type lectin domain-containing protein" evidence="1">
    <location>
        <begin position="23"/>
        <end position="185"/>
    </location>
</feature>
<dbReference type="Gene3D" id="3.10.100.10">
    <property type="entry name" value="Mannose-Binding Protein A, subunit A"/>
    <property type="match status" value="1"/>
</dbReference>
<dbReference type="PROSITE" id="PS50041">
    <property type="entry name" value="C_TYPE_LECTIN_2"/>
    <property type="match status" value="1"/>
</dbReference>
<feature type="signal peptide" evidence="1">
    <location>
        <begin position="1"/>
        <end position="22"/>
    </location>
</feature>
<protein>
    <recommendedName>
        <fullName evidence="2">C-type lectin domain-containing protein</fullName>
    </recommendedName>
</protein>
<reference evidence="3 4" key="1">
    <citation type="journal article" date="2007" name="Nature">
        <title>Evolution of genes and genomes on the Drosophila phylogeny.</title>
        <authorList>
            <consortium name="Drosophila 12 Genomes Consortium"/>
            <person name="Clark A.G."/>
            <person name="Eisen M.B."/>
            <person name="Smith D.R."/>
            <person name="Bergman C.M."/>
            <person name="Oliver B."/>
            <person name="Markow T.A."/>
            <person name="Kaufman T.C."/>
            <person name="Kellis M."/>
            <person name="Gelbart W."/>
            <person name="Iyer V.N."/>
            <person name="Pollard D.A."/>
            <person name="Sackton T.B."/>
            <person name="Larracuente A.M."/>
            <person name="Singh N.D."/>
            <person name="Abad J.P."/>
            <person name="Abt D.N."/>
            <person name="Adryan B."/>
            <person name="Aguade M."/>
            <person name="Akashi H."/>
            <person name="Anderson W.W."/>
            <person name="Aquadro C.F."/>
            <person name="Ardell D.H."/>
            <person name="Arguello R."/>
            <person name="Artieri C.G."/>
            <person name="Barbash D.A."/>
            <person name="Barker D."/>
            <person name="Barsanti P."/>
            <person name="Batterham P."/>
            <person name="Batzoglou S."/>
            <person name="Begun D."/>
            <person name="Bhutkar A."/>
            <person name="Blanco E."/>
            <person name="Bosak S.A."/>
            <person name="Bradley R.K."/>
            <person name="Brand A.D."/>
            <person name="Brent M.R."/>
            <person name="Brooks A.N."/>
            <person name="Brown R.H."/>
            <person name="Butlin R.K."/>
            <person name="Caggese C."/>
            <person name="Calvi B.R."/>
            <person name="Bernardo de Carvalho A."/>
            <person name="Caspi A."/>
            <person name="Castrezana S."/>
            <person name="Celniker S.E."/>
            <person name="Chang J.L."/>
            <person name="Chapple C."/>
            <person name="Chatterji S."/>
            <person name="Chinwalla A."/>
            <person name="Civetta A."/>
            <person name="Clifton S.W."/>
            <person name="Comeron J.M."/>
            <person name="Costello J.C."/>
            <person name="Coyne J.A."/>
            <person name="Daub J."/>
            <person name="David R.G."/>
            <person name="Delcher A.L."/>
            <person name="Delehaunty K."/>
            <person name="Do C.B."/>
            <person name="Ebling H."/>
            <person name="Edwards K."/>
            <person name="Eickbush T."/>
            <person name="Evans J.D."/>
            <person name="Filipski A."/>
            <person name="Findeiss S."/>
            <person name="Freyhult E."/>
            <person name="Fulton L."/>
            <person name="Fulton R."/>
            <person name="Garcia A.C."/>
            <person name="Gardiner A."/>
            <person name="Garfield D.A."/>
            <person name="Garvin B.E."/>
            <person name="Gibson G."/>
            <person name="Gilbert D."/>
            <person name="Gnerre S."/>
            <person name="Godfrey J."/>
            <person name="Good R."/>
            <person name="Gotea V."/>
            <person name="Gravely B."/>
            <person name="Greenberg A.J."/>
            <person name="Griffiths-Jones S."/>
            <person name="Gross S."/>
            <person name="Guigo R."/>
            <person name="Gustafson E.A."/>
            <person name="Haerty W."/>
            <person name="Hahn M.W."/>
            <person name="Halligan D.L."/>
            <person name="Halpern A.L."/>
            <person name="Halter G.M."/>
            <person name="Han M.V."/>
            <person name="Heger A."/>
            <person name="Hillier L."/>
            <person name="Hinrichs A.S."/>
            <person name="Holmes I."/>
            <person name="Hoskins R.A."/>
            <person name="Hubisz M.J."/>
            <person name="Hultmark D."/>
            <person name="Huntley M.A."/>
            <person name="Jaffe D.B."/>
            <person name="Jagadeeshan S."/>
            <person name="Jeck W.R."/>
            <person name="Johnson J."/>
            <person name="Jones C.D."/>
            <person name="Jordan W.C."/>
            <person name="Karpen G.H."/>
            <person name="Kataoka E."/>
            <person name="Keightley P.D."/>
            <person name="Kheradpour P."/>
            <person name="Kirkness E.F."/>
            <person name="Koerich L.B."/>
            <person name="Kristiansen K."/>
            <person name="Kudrna D."/>
            <person name="Kulathinal R.J."/>
            <person name="Kumar S."/>
            <person name="Kwok R."/>
            <person name="Lander E."/>
            <person name="Langley C.H."/>
            <person name="Lapoint R."/>
            <person name="Lazzaro B.P."/>
            <person name="Lee S.J."/>
            <person name="Levesque L."/>
            <person name="Li R."/>
            <person name="Lin C.F."/>
            <person name="Lin M.F."/>
            <person name="Lindblad-Toh K."/>
            <person name="Llopart A."/>
            <person name="Long M."/>
            <person name="Low L."/>
            <person name="Lozovsky E."/>
            <person name="Lu J."/>
            <person name="Luo M."/>
            <person name="Machado C.A."/>
            <person name="Makalowski W."/>
            <person name="Marzo M."/>
            <person name="Matsuda M."/>
            <person name="Matzkin L."/>
            <person name="McAllister B."/>
            <person name="McBride C.S."/>
            <person name="McKernan B."/>
            <person name="McKernan K."/>
            <person name="Mendez-Lago M."/>
            <person name="Minx P."/>
            <person name="Mollenhauer M.U."/>
            <person name="Montooth K."/>
            <person name="Mount S.M."/>
            <person name="Mu X."/>
            <person name="Myers E."/>
            <person name="Negre B."/>
            <person name="Newfeld S."/>
            <person name="Nielsen R."/>
            <person name="Noor M.A."/>
            <person name="O'Grady P."/>
            <person name="Pachter L."/>
            <person name="Papaceit M."/>
            <person name="Parisi M.J."/>
            <person name="Parisi M."/>
            <person name="Parts L."/>
            <person name="Pedersen J.S."/>
            <person name="Pesole G."/>
            <person name="Phillippy A.M."/>
            <person name="Ponting C.P."/>
            <person name="Pop M."/>
            <person name="Porcelli D."/>
            <person name="Powell J.R."/>
            <person name="Prohaska S."/>
            <person name="Pruitt K."/>
            <person name="Puig M."/>
            <person name="Quesneville H."/>
            <person name="Ram K.R."/>
            <person name="Rand D."/>
            <person name="Rasmussen M.D."/>
            <person name="Reed L.K."/>
            <person name="Reenan R."/>
            <person name="Reily A."/>
            <person name="Remington K.A."/>
            <person name="Rieger T.T."/>
            <person name="Ritchie M.G."/>
            <person name="Robin C."/>
            <person name="Rogers Y.H."/>
            <person name="Rohde C."/>
            <person name="Rozas J."/>
            <person name="Rubenfield M.J."/>
            <person name="Ruiz A."/>
            <person name="Russo S."/>
            <person name="Salzberg S.L."/>
            <person name="Sanchez-Gracia A."/>
            <person name="Saranga D.J."/>
            <person name="Sato H."/>
            <person name="Schaeffer S.W."/>
            <person name="Schatz M.C."/>
            <person name="Schlenke T."/>
            <person name="Schwartz R."/>
            <person name="Segarra C."/>
            <person name="Singh R.S."/>
            <person name="Sirot L."/>
            <person name="Sirota M."/>
            <person name="Sisneros N.B."/>
            <person name="Smith C.D."/>
            <person name="Smith T.F."/>
            <person name="Spieth J."/>
            <person name="Stage D.E."/>
            <person name="Stark A."/>
            <person name="Stephan W."/>
            <person name="Strausberg R.L."/>
            <person name="Strempel S."/>
            <person name="Sturgill D."/>
            <person name="Sutton G."/>
            <person name="Sutton G.G."/>
            <person name="Tao W."/>
            <person name="Teichmann S."/>
            <person name="Tobari Y.N."/>
            <person name="Tomimura Y."/>
            <person name="Tsolas J.M."/>
            <person name="Valente V.L."/>
            <person name="Venter E."/>
            <person name="Venter J.C."/>
            <person name="Vicario S."/>
            <person name="Vieira F.G."/>
            <person name="Vilella A.J."/>
            <person name="Villasante A."/>
            <person name="Walenz B."/>
            <person name="Wang J."/>
            <person name="Wasserman M."/>
            <person name="Watts T."/>
            <person name="Wilson D."/>
            <person name="Wilson R.K."/>
            <person name="Wing R.A."/>
            <person name="Wolfner M.F."/>
            <person name="Wong A."/>
            <person name="Wong G.K."/>
            <person name="Wu C.I."/>
            <person name="Wu G."/>
            <person name="Yamamoto D."/>
            <person name="Yang H.P."/>
            <person name="Yang S.P."/>
            <person name="Yorke J.A."/>
            <person name="Yoshida K."/>
            <person name="Zdobnov E."/>
            <person name="Zhang P."/>
            <person name="Zhang Y."/>
            <person name="Zimin A.V."/>
            <person name="Baldwin J."/>
            <person name="Abdouelleil A."/>
            <person name="Abdulkadir J."/>
            <person name="Abebe A."/>
            <person name="Abera B."/>
            <person name="Abreu J."/>
            <person name="Acer S.C."/>
            <person name="Aftuck L."/>
            <person name="Alexander A."/>
            <person name="An P."/>
            <person name="Anderson E."/>
            <person name="Anderson S."/>
            <person name="Arachi H."/>
            <person name="Azer M."/>
            <person name="Bachantsang P."/>
            <person name="Barry A."/>
            <person name="Bayul T."/>
            <person name="Berlin A."/>
            <person name="Bessette D."/>
            <person name="Bloom T."/>
            <person name="Blye J."/>
            <person name="Boguslavskiy L."/>
            <person name="Bonnet C."/>
            <person name="Boukhgalter B."/>
            <person name="Bourzgui I."/>
            <person name="Brown A."/>
            <person name="Cahill P."/>
            <person name="Channer S."/>
            <person name="Cheshatsang Y."/>
            <person name="Chuda L."/>
            <person name="Citroen M."/>
            <person name="Collymore A."/>
            <person name="Cooke P."/>
            <person name="Costello M."/>
            <person name="D'Aco K."/>
            <person name="Daza R."/>
            <person name="De Haan G."/>
            <person name="DeGray S."/>
            <person name="DeMaso C."/>
            <person name="Dhargay N."/>
            <person name="Dooley K."/>
            <person name="Dooley E."/>
            <person name="Doricent M."/>
            <person name="Dorje P."/>
            <person name="Dorjee K."/>
            <person name="Dupes A."/>
            <person name="Elong R."/>
            <person name="Falk J."/>
            <person name="Farina A."/>
            <person name="Faro S."/>
            <person name="Ferguson D."/>
            <person name="Fisher S."/>
            <person name="Foley C.D."/>
            <person name="Franke A."/>
            <person name="Friedrich D."/>
            <person name="Gadbois L."/>
            <person name="Gearin G."/>
            <person name="Gearin C.R."/>
            <person name="Giannoukos G."/>
            <person name="Goode T."/>
            <person name="Graham J."/>
            <person name="Grandbois E."/>
            <person name="Grewal S."/>
            <person name="Gyaltsen K."/>
            <person name="Hafez N."/>
            <person name="Hagos B."/>
            <person name="Hall J."/>
            <person name="Henson C."/>
            <person name="Hollinger A."/>
            <person name="Honan T."/>
            <person name="Huard M.D."/>
            <person name="Hughes L."/>
            <person name="Hurhula B."/>
            <person name="Husby M.E."/>
            <person name="Kamat A."/>
            <person name="Kanga B."/>
            <person name="Kashin S."/>
            <person name="Khazanovich D."/>
            <person name="Kisner P."/>
            <person name="Lance K."/>
            <person name="Lara M."/>
            <person name="Lee W."/>
            <person name="Lennon N."/>
            <person name="Letendre F."/>
            <person name="LeVine R."/>
            <person name="Lipovsky A."/>
            <person name="Liu X."/>
            <person name="Liu J."/>
            <person name="Liu S."/>
            <person name="Lokyitsang T."/>
            <person name="Lokyitsang Y."/>
            <person name="Lubonja R."/>
            <person name="Lui A."/>
            <person name="MacDonald P."/>
            <person name="Magnisalis V."/>
            <person name="Maru K."/>
            <person name="Matthews C."/>
            <person name="McCusker W."/>
            <person name="McDonough S."/>
            <person name="Mehta T."/>
            <person name="Meldrim J."/>
            <person name="Meneus L."/>
            <person name="Mihai O."/>
            <person name="Mihalev A."/>
            <person name="Mihova T."/>
            <person name="Mittelman R."/>
            <person name="Mlenga V."/>
            <person name="Montmayeur A."/>
            <person name="Mulrain L."/>
            <person name="Navidi A."/>
            <person name="Naylor J."/>
            <person name="Negash T."/>
            <person name="Nguyen T."/>
            <person name="Nguyen N."/>
            <person name="Nicol R."/>
            <person name="Norbu C."/>
            <person name="Norbu N."/>
            <person name="Novod N."/>
            <person name="O'Neill B."/>
            <person name="Osman S."/>
            <person name="Markiewicz E."/>
            <person name="Oyono O.L."/>
            <person name="Patti C."/>
            <person name="Phunkhang P."/>
            <person name="Pierre F."/>
            <person name="Priest M."/>
            <person name="Raghuraman S."/>
            <person name="Rege F."/>
            <person name="Reyes R."/>
            <person name="Rise C."/>
            <person name="Rogov P."/>
            <person name="Ross K."/>
            <person name="Ryan E."/>
            <person name="Settipalli S."/>
            <person name="Shea T."/>
            <person name="Sherpa N."/>
            <person name="Shi L."/>
            <person name="Shih D."/>
            <person name="Sparrow T."/>
            <person name="Spaulding J."/>
            <person name="Stalker J."/>
            <person name="Stange-Thomann N."/>
            <person name="Stavropoulos S."/>
            <person name="Stone C."/>
            <person name="Strader C."/>
            <person name="Tesfaye S."/>
            <person name="Thomson T."/>
            <person name="Thoulutsang Y."/>
            <person name="Thoulutsang D."/>
            <person name="Topham K."/>
            <person name="Topping I."/>
            <person name="Tsamla T."/>
            <person name="Vassiliev H."/>
            <person name="Vo A."/>
            <person name="Wangchuk T."/>
            <person name="Wangdi T."/>
            <person name="Weiand M."/>
            <person name="Wilkinson J."/>
            <person name="Wilson A."/>
            <person name="Yadav S."/>
            <person name="Young G."/>
            <person name="Yu Q."/>
            <person name="Zembek L."/>
            <person name="Zhong D."/>
            <person name="Zimmer A."/>
            <person name="Zwirko Z."/>
            <person name="Jaffe D.B."/>
            <person name="Alvarez P."/>
            <person name="Brockman W."/>
            <person name="Butler J."/>
            <person name="Chin C."/>
            <person name="Gnerre S."/>
            <person name="Grabherr M."/>
            <person name="Kleber M."/>
            <person name="Mauceli E."/>
            <person name="MacCallum I."/>
        </authorList>
    </citation>
    <scope>NUCLEOTIDE SEQUENCE [LARGE SCALE GENOMIC DNA]</scope>
    <source>
        <strain evidence="4">Tucson 14024-0371.13</strain>
    </source>
</reference>
<dbReference type="InterPro" id="IPR016186">
    <property type="entry name" value="C-type_lectin-like/link_sf"/>
</dbReference>
<dbReference type="InterPro" id="IPR016187">
    <property type="entry name" value="CTDL_fold"/>
</dbReference>
<dbReference type="AlphaFoldDB" id="B3MJU4"/>
<dbReference type="PANTHER" id="PTHR22803">
    <property type="entry name" value="MANNOSE, PHOSPHOLIPASE, LECTIN RECEPTOR RELATED"/>
    <property type="match status" value="1"/>
</dbReference>
<dbReference type="CDD" id="cd00037">
    <property type="entry name" value="CLECT"/>
    <property type="match status" value="1"/>
</dbReference>
<dbReference type="OrthoDB" id="7357196at2759"/>
<evidence type="ECO:0000259" key="2">
    <source>
        <dbReference type="PROSITE" id="PS50041"/>
    </source>
</evidence>
<dbReference type="EMBL" id="CH902620">
    <property type="protein sequence ID" value="EDV32399.1"/>
    <property type="molecule type" value="Genomic_DNA"/>
</dbReference>
<sequence length="185" mass="20738">MAKMAKKLLALIAVLCFSLVLAKTKAGCPSGFTLIGEKCYYVSREPANWFNADRKCFNMSSSLLIFDDAKEMQLLTSNLQVLGFPFKENCTTDSIWTGLTALGTGNRFVSHRAGGTVEYTPWCASQPNNITTRECAAYANLNDFGYHNTECSSNEFPFVCETKKYNTEAYMCMKKELYLEVDLEV</sequence>
<dbReference type="Pfam" id="PF00059">
    <property type="entry name" value="Lectin_C"/>
    <property type="match status" value="1"/>
</dbReference>
<dbReference type="PhylomeDB" id="B3MJU4"/>
<evidence type="ECO:0000313" key="4">
    <source>
        <dbReference type="Proteomes" id="UP000007801"/>
    </source>
</evidence>
<evidence type="ECO:0000313" key="3">
    <source>
        <dbReference type="EMBL" id="EDV32399.1"/>
    </source>
</evidence>
<feature type="domain" description="C-type lectin" evidence="2">
    <location>
        <begin position="35"/>
        <end position="161"/>
    </location>
</feature>
<dbReference type="GeneID" id="6498624"/>
<keyword evidence="1" id="KW-0732">Signal</keyword>
<dbReference type="Proteomes" id="UP000007801">
    <property type="component" value="Unassembled WGS sequence"/>
</dbReference>
<dbReference type="SMART" id="SM00034">
    <property type="entry name" value="CLECT"/>
    <property type="match status" value="1"/>
</dbReference>
<dbReference type="HOGENOM" id="CLU_049894_10_0_1"/>
<dbReference type="OMA" id="GYHNIEC"/>
<dbReference type="InterPro" id="IPR001304">
    <property type="entry name" value="C-type_lectin-like"/>
</dbReference>
<dbReference type="SMR" id="B3MJU4"/>
<accession>B3MJU4</accession>
<proteinExistence type="predicted"/>
<dbReference type="KEGG" id="dan:6498624"/>